<dbReference type="GO" id="GO:0003723">
    <property type="term" value="F:RNA binding"/>
    <property type="evidence" value="ECO:0007669"/>
    <property type="project" value="UniProtKB-UniRule"/>
</dbReference>
<dbReference type="GO" id="GO:0052915">
    <property type="term" value="F:23S rRNA (guanine(2445)-N(2))-methyltransferase activity"/>
    <property type="evidence" value="ECO:0007669"/>
    <property type="project" value="UniProtKB-EC"/>
</dbReference>
<evidence type="ECO:0000256" key="1">
    <source>
        <dbReference type="ARBA" id="ARBA00022603"/>
    </source>
</evidence>
<dbReference type="Proteomes" id="UP000198736">
    <property type="component" value="Unassembled WGS sequence"/>
</dbReference>
<dbReference type="STRING" id="1742973.COMA2_190094"/>
<dbReference type="PROSITE" id="PS51165">
    <property type="entry name" value="THUMP"/>
    <property type="match status" value="1"/>
</dbReference>
<protein>
    <submittedName>
        <fullName evidence="5">Ribosomal RNA large subunit methyltransferase L</fullName>
        <ecNumber evidence="5">2.1.1.173</ecNumber>
    </submittedName>
</protein>
<dbReference type="PANTHER" id="PTHR47313:SF1">
    <property type="entry name" value="RIBOSOMAL RNA LARGE SUBUNIT METHYLTRANSFERASE K_L"/>
    <property type="match status" value="1"/>
</dbReference>
<evidence type="ECO:0000256" key="3">
    <source>
        <dbReference type="PROSITE-ProRule" id="PRU00529"/>
    </source>
</evidence>
<evidence type="ECO:0000313" key="5">
    <source>
        <dbReference type="EMBL" id="CUS34902.1"/>
    </source>
</evidence>
<dbReference type="SMART" id="SM00981">
    <property type="entry name" value="THUMP"/>
    <property type="match status" value="1"/>
</dbReference>
<dbReference type="CDD" id="cd11715">
    <property type="entry name" value="THUMP_AdoMetMT"/>
    <property type="match status" value="1"/>
</dbReference>
<dbReference type="PROSITE" id="PS00092">
    <property type="entry name" value="N6_MTASE"/>
    <property type="match status" value="1"/>
</dbReference>
<reference evidence="6" key="1">
    <citation type="submission" date="2015-10" db="EMBL/GenBank/DDBJ databases">
        <authorList>
            <person name="Luecker S."/>
            <person name="Luecker S."/>
        </authorList>
    </citation>
    <scope>NUCLEOTIDE SEQUENCE [LARGE SCALE GENOMIC DNA]</scope>
</reference>
<evidence type="ECO:0000256" key="2">
    <source>
        <dbReference type="ARBA" id="ARBA00022679"/>
    </source>
</evidence>
<dbReference type="Pfam" id="PF01170">
    <property type="entry name" value="UPF0020"/>
    <property type="match status" value="1"/>
</dbReference>
<dbReference type="AlphaFoldDB" id="A0A0S4LFY4"/>
<organism evidence="5 6">
    <name type="scientific">Candidatus Nitrospira nitrificans</name>
    <dbReference type="NCBI Taxonomy" id="1742973"/>
    <lineage>
        <taxon>Bacteria</taxon>
        <taxon>Pseudomonadati</taxon>
        <taxon>Nitrospirota</taxon>
        <taxon>Nitrospiria</taxon>
        <taxon>Nitrospirales</taxon>
        <taxon>Nitrospiraceae</taxon>
        <taxon>Nitrospira</taxon>
    </lineage>
</organism>
<dbReference type="PROSITE" id="PS01261">
    <property type="entry name" value="UPF0020"/>
    <property type="match status" value="1"/>
</dbReference>
<dbReference type="Pfam" id="PF22020">
    <property type="entry name" value="RlmL_1st"/>
    <property type="match status" value="1"/>
</dbReference>
<evidence type="ECO:0000259" key="4">
    <source>
        <dbReference type="PROSITE" id="PS51165"/>
    </source>
</evidence>
<keyword evidence="6" id="KW-1185">Reference proteome</keyword>
<name>A0A0S4LFY4_9BACT</name>
<dbReference type="Gene3D" id="3.40.50.150">
    <property type="entry name" value="Vaccinia Virus protein VP39"/>
    <property type="match status" value="1"/>
</dbReference>
<dbReference type="SUPFAM" id="SSF53335">
    <property type="entry name" value="S-adenosyl-L-methionine-dependent methyltransferases"/>
    <property type="match status" value="1"/>
</dbReference>
<dbReference type="RefSeq" id="WP_217490667.1">
    <property type="nucleotide sequence ID" value="NZ_CZPZ01000011.1"/>
</dbReference>
<dbReference type="InterPro" id="IPR002052">
    <property type="entry name" value="DNA_methylase_N6_adenine_CS"/>
</dbReference>
<dbReference type="EC" id="2.1.1.173" evidence="5"/>
<proteinExistence type="predicted"/>
<dbReference type="InterPro" id="IPR054170">
    <property type="entry name" value="RlmL_1st"/>
</dbReference>
<accession>A0A0S4LFY4</accession>
<dbReference type="InterPro" id="IPR004114">
    <property type="entry name" value="THUMP_dom"/>
</dbReference>
<sequence length="391" mass="43846">MDSINHRFFAPCPRGLEGVLEAELHHLGVPTTTKTEGGVGFQASWSAMYQVNLNTHIASRVLWEVGQSPYRTERDVYHAAYALAWPHWFTPAQTIKVKVSARRCPLPSLDFLTLRIKDAICDKFATVRQRRPSVDTERPNIKLDAFLDERAVTFYVDTSGEPLFKRGHRTGSVEAPLRENLAAGILRLAGWTANDALLDPMCGSGTIPLEAAFMARRIAPGLSRNFGFEQLLVHDAHRWDQFRDAARAKQVARASAAIYASDRDPAMVKIAQRMFEGAGVAHDIRLTQQDILDLDAPADTGVMVINPPYGVRLSRPDELESFYPKLGDWLKQRFAGWRAYVLTGDVRLSKLIGLTPSKRIPLFNGALECRLYEFVIVRGGARRRLRPTNQP</sequence>
<dbReference type="Pfam" id="PF02926">
    <property type="entry name" value="THUMP"/>
    <property type="match status" value="1"/>
</dbReference>
<keyword evidence="2 5" id="KW-0808">Transferase</keyword>
<dbReference type="PANTHER" id="PTHR47313">
    <property type="entry name" value="RIBOSOMAL RNA LARGE SUBUNIT METHYLTRANSFERASE K/L"/>
    <property type="match status" value="1"/>
</dbReference>
<dbReference type="InterPro" id="IPR029063">
    <property type="entry name" value="SAM-dependent_MTases_sf"/>
</dbReference>
<dbReference type="Gene3D" id="3.30.2130.30">
    <property type="match status" value="1"/>
</dbReference>
<dbReference type="EMBL" id="CZPZ01000011">
    <property type="protein sequence ID" value="CUS34902.1"/>
    <property type="molecule type" value="Genomic_DNA"/>
</dbReference>
<dbReference type="InterPro" id="IPR000241">
    <property type="entry name" value="RlmKL-like_Mtase"/>
</dbReference>
<keyword evidence="3" id="KW-0694">RNA-binding</keyword>
<keyword evidence="1 5" id="KW-0489">Methyltransferase</keyword>
<gene>
    <name evidence="5" type="primary">rlmL</name>
    <name evidence="5" type="ORF">COMA2_190094</name>
</gene>
<dbReference type="InterPro" id="IPR053943">
    <property type="entry name" value="RlmKL-like_Mtase_CS"/>
</dbReference>
<feature type="domain" description="THUMP" evidence="4">
    <location>
        <begin position="47"/>
        <end position="158"/>
    </location>
</feature>
<dbReference type="GO" id="GO:0070043">
    <property type="term" value="F:rRNA (guanine-N7-)-methyltransferase activity"/>
    <property type="evidence" value="ECO:0007669"/>
    <property type="project" value="TreeGrafter"/>
</dbReference>
<evidence type="ECO:0000313" key="6">
    <source>
        <dbReference type="Proteomes" id="UP000198736"/>
    </source>
</evidence>